<dbReference type="Proteomes" id="UP000019763">
    <property type="component" value="Unassembled WGS sequence"/>
</dbReference>
<dbReference type="InterPro" id="IPR044893">
    <property type="entry name" value="RNA_pol_Rpb1_clamp_domain"/>
</dbReference>
<dbReference type="FunFam" id="4.10.860.120:FF:000003">
    <property type="entry name" value="DNA-directed RNA polymerase subunit"/>
    <property type="match status" value="1"/>
</dbReference>
<dbReference type="Pfam" id="PF04990">
    <property type="entry name" value="RNA_pol_Rpb1_7"/>
    <property type="match status" value="1"/>
</dbReference>
<keyword evidence="5" id="KW-0597">Phosphoprotein</keyword>
<evidence type="ECO:0000256" key="1">
    <source>
        <dbReference type="ARBA" id="ARBA00004123"/>
    </source>
</evidence>
<dbReference type="VEuPathDB" id="CryptoDB:GNI_151360"/>
<dbReference type="FunFam" id="2.40.40.20:FF:000019">
    <property type="entry name" value="DNA-directed RNA polymerase II subunit RPB1"/>
    <property type="match status" value="1"/>
</dbReference>
<dbReference type="Gene3D" id="1.10.132.30">
    <property type="match status" value="1"/>
</dbReference>
<dbReference type="Gene3D" id="1.10.150.390">
    <property type="match status" value="1"/>
</dbReference>
<reference evidence="19" key="1">
    <citation type="submission" date="2013-12" db="EMBL/GenBank/DDBJ databases">
        <authorList>
            <person name="Omoto C.K."/>
            <person name="Sibley D."/>
            <person name="Venepally P."/>
            <person name="Hadjithomas M."/>
            <person name="Karamycheva S."/>
            <person name="Brunk B."/>
            <person name="Roos D."/>
            <person name="Caler E."/>
            <person name="Lorenzi H."/>
        </authorList>
    </citation>
    <scope>NUCLEOTIDE SEQUENCE</scope>
</reference>
<dbReference type="SMART" id="SM00663">
    <property type="entry name" value="RPOLA_N"/>
    <property type="match status" value="1"/>
</dbReference>
<dbReference type="Gene3D" id="6.10.250.2940">
    <property type="match status" value="1"/>
</dbReference>
<dbReference type="Pfam" id="PF04997">
    <property type="entry name" value="RNA_pol_Rpb1_1"/>
    <property type="match status" value="1"/>
</dbReference>
<evidence type="ECO:0000313" key="19">
    <source>
        <dbReference type="EMBL" id="EZG44157.1"/>
    </source>
</evidence>
<evidence type="ECO:0000256" key="15">
    <source>
        <dbReference type="ARBA" id="ARBA00048552"/>
    </source>
</evidence>
<dbReference type="OrthoDB" id="270392at2759"/>
<evidence type="ECO:0000256" key="10">
    <source>
        <dbReference type="ARBA" id="ARBA00022833"/>
    </source>
</evidence>
<dbReference type="Gene3D" id="6.20.50.80">
    <property type="match status" value="1"/>
</dbReference>
<protein>
    <recommendedName>
        <fullName evidence="16">DNA-directed RNA polymerase subunit</fullName>
        <ecNumber evidence="16">2.7.7.6</ecNumber>
    </recommendedName>
</protein>
<evidence type="ECO:0000256" key="12">
    <source>
        <dbReference type="ARBA" id="ARBA00023125"/>
    </source>
</evidence>
<comment type="caution">
    <text evidence="19">The sequence shown here is derived from an EMBL/GenBank/DDBJ whole genome shotgun (WGS) entry which is preliminary data.</text>
</comment>
<dbReference type="EC" id="2.7.7.6" evidence="16"/>
<keyword evidence="10" id="KW-0862">Zinc</keyword>
<dbReference type="Gene3D" id="1.10.274.100">
    <property type="entry name" value="RNA polymerase Rpb1, domain 3"/>
    <property type="match status" value="1"/>
</dbReference>
<feature type="domain" description="RNA polymerase N-terminal" evidence="18">
    <location>
        <begin position="237"/>
        <end position="540"/>
    </location>
</feature>
<evidence type="ECO:0000256" key="5">
    <source>
        <dbReference type="ARBA" id="ARBA00022553"/>
    </source>
</evidence>
<feature type="region of interest" description="Disordered" evidence="17">
    <location>
        <begin position="1552"/>
        <end position="1602"/>
    </location>
</feature>
<evidence type="ECO:0000256" key="3">
    <source>
        <dbReference type="ARBA" id="ARBA00011730"/>
    </source>
</evidence>
<dbReference type="PANTHER" id="PTHR19376">
    <property type="entry name" value="DNA-DIRECTED RNA POLYMERASE"/>
    <property type="match status" value="1"/>
</dbReference>
<dbReference type="RefSeq" id="XP_011132781.1">
    <property type="nucleotide sequence ID" value="XM_011134479.1"/>
</dbReference>
<dbReference type="InterPro" id="IPR007083">
    <property type="entry name" value="RNA_pol_Rpb1_4"/>
</dbReference>
<dbReference type="Gene3D" id="4.10.860.120">
    <property type="entry name" value="RNA polymerase II, clamp domain"/>
    <property type="match status" value="2"/>
</dbReference>
<evidence type="ECO:0000256" key="13">
    <source>
        <dbReference type="ARBA" id="ARBA00023163"/>
    </source>
</evidence>
<dbReference type="Pfam" id="PF04998">
    <property type="entry name" value="RNA_pol_Rpb1_5"/>
    <property type="match status" value="1"/>
</dbReference>
<dbReference type="OMA" id="QAFPIPH"/>
<dbReference type="GO" id="GO:0006366">
    <property type="term" value="P:transcription by RNA polymerase II"/>
    <property type="evidence" value="ECO:0007669"/>
    <property type="project" value="InterPro"/>
</dbReference>
<dbReference type="GO" id="GO:0003677">
    <property type="term" value="F:DNA binding"/>
    <property type="evidence" value="ECO:0007669"/>
    <property type="project" value="UniProtKB-KW"/>
</dbReference>
<dbReference type="FunFam" id="1.10.132.30:FF:000001">
    <property type="entry name" value="DNA-directed RNA polymerase subunit"/>
    <property type="match status" value="1"/>
</dbReference>
<evidence type="ECO:0000259" key="18">
    <source>
        <dbReference type="SMART" id="SM00663"/>
    </source>
</evidence>
<dbReference type="Pfam" id="PF04992">
    <property type="entry name" value="RNA_pol_Rpb1_6"/>
    <property type="match status" value="1"/>
</dbReference>
<proteinExistence type="inferred from homology"/>
<dbReference type="InterPro" id="IPR007073">
    <property type="entry name" value="RNA_pol_Rpb1_7"/>
</dbReference>
<dbReference type="GO" id="GO:0046872">
    <property type="term" value="F:metal ion binding"/>
    <property type="evidence" value="ECO:0007669"/>
    <property type="project" value="UniProtKB-KW"/>
</dbReference>
<dbReference type="FunFam" id="1.10.150.390:FF:000001">
    <property type="entry name" value="DNA-directed RNA polymerase subunit"/>
    <property type="match status" value="1"/>
</dbReference>
<dbReference type="FunFam" id="1.10.274.100:FF:000001">
    <property type="entry name" value="DNA-directed RNA polymerase subunit"/>
    <property type="match status" value="1"/>
</dbReference>
<comment type="similarity">
    <text evidence="2 16">Belongs to the RNA polymerase beta' chain family.</text>
</comment>
<dbReference type="PROSITE" id="PS00115">
    <property type="entry name" value="RNA_POL_II_REPEAT"/>
    <property type="match status" value="3"/>
</dbReference>
<feature type="compositionally biased region" description="Low complexity" evidence="17">
    <location>
        <begin position="1633"/>
        <end position="1689"/>
    </location>
</feature>
<dbReference type="NCBIfam" id="NF006336">
    <property type="entry name" value="PRK08566.1"/>
    <property type="match status" value="1"/>
</dbReference>
<keyword evidence="12" id="KW-0238">DNA-binding</keyword>
<dbReference type="GO" id="GO:0003899">
    <property type="term" value="F:DNA-directed RNA polymerase activity"/>
    <property type="evidence" value="ECO:0007669"/>
    <property type="project" value="UniProtKB-EC"/>
</dbReference>
<evidence type="ECO:0000256" key="6">
    <source>
        <dbReference type="ARBA" id="ARBA00022679"/>
    </source>
</evidence>
<keyword evidence="20" id="KW-1185">Reference proteome</keyword>
<dbReference type="PRINTS" id="PR01217">
    <property type="entry name" value="PRICHEXTENSN"/>
</dbReference>
<dbReference type="InterPro" id="IPR007080">
    <property type="entry name" value="RNA_pol_Rpb1_1"/>
</dbReference>
<evidence type="ECO:0000256" key="2">
    <source>
        <dbReference type="ARBA" id="ARBA00006460"/>
    </source>
</evidence>
<dbReference type="Gene3D" id="3.30.1490.180">
    <property type="entry name" value="RNA polymerase ii"/>
    <property type="match status" value="1"/>
</dbReference>
<dbReference type="InterPro" id="IPR045867">
    <property type="entry name" value="DNA-dir_RpoC_beta_prime"/>
</dbReference>
<feature type="compositionally biased region" description="Polar residues" evidence="17">
    <location>
        <begin position="1557"/>
        <end position="1590"/>
    </location>
</feature>
<name>A0A023AZW7_GRENI</name>
<evidence type="ECO:0000256" key="9">
    <source>
        <dbReference type="ARBA" id="ARBA00022737"/>
    </source>
</evidence>
<dbReference type="Gene3D" id="3.30.1360.140">
    <property type="match status" value="1"/>
</dbReference>
<dbReference type="CDD" id="cd02733">
    <property type="entry name" value="RNAP_II_RPB1_N"/>
    <property type="match status" value="1"/>
</dbReference>
<dbReference type="Pfam" id="PF00623">
    <property type="entry name" value="RNA_pol_Rpb1_2"/>
    <property type="match status" value="1"/>
</dbReference>
<dbReference type="InterPro" id="IPR007066">
    <property type="entry name" value="RNA_pol_Rpb1_3"/>
</dbReference>
<keyword evidence="6 16" id="KW-0808">Transferase</keyword>
<evidence type="ECO:0000313" key="20">
    <source>
        <dbReference type="Proteomes" id="UP000019763"/>
    </source>
</evidence>
<accession>A0A023AZW7</accession>
<keyword evidence="11" id="KW-0460">Magnesium</keyword>
<keyword evidence="4 16" id="KW-0240">DNA-directed RNA polymerase</keyword>
<feature type="region of interest" description="Disordered" evidence="17">
    <location>
        <begin position="1512"/>
        <end position="1535"/>
    </location>
</feature>
<feature type="region of interest" description="Disordered" evidence="17">
    <location>
        <begin position="1769"/>
        <end position="1790"/>
    </location>
</feature>
<comment type="subunit">
    <text evidence="3">Component of the RNA polymerase II (Pol II) complex consisting of 12 subunits.</text>
</comment>
<dbReference type="GO" id="GO:0005665">
    <property type="term" value="C:RNA polymerase II, core complex"/>
    <property type="evidence" value="ECO:0007669"/>
    <property type="project" value="TreeGrafter"/>
</dbReference>
<keyword evidence="14" id="KW-0539">Nucleus</keyword>
<keyword evidence="8" id="KW-0479">Metal-binding</keyword>
<dbReference type="InterPro" id="IPR007081">
    <property type="entry name" value="RNA_pol_Rpb1_5"/>
</dbReference>
<dbReference type="Gene3D" id="2.40.40.20">
    <property type="match status" value="1"/>
</dbReference>
<gene>
    <name evidence="19" type="primary">RPB1</name>
    <name evidence="19" type="ORF">GNI_151360</name>
</gene>
<dbReference type="Pfam" id="PF05000">
    <property type="entry name" value="RNA_pol_Rpb1_4"/>
    <property type="match status" value="1"/>
</dbReference>
<keyword evidence="13 16" id="KW-0804">Transcription</keyword>
<dbReference type="PANTHER" id="PTHR19376:SF37">
    <property type="entry name" value="DNA-DIRECTED RNA POLYMERASE II SUBUNIT RPB1"/>
    <property type="match status" value="1"/>
</dbReference>
<dbReference type="eggNOG" id="KOG0260">
    <property type="taxonomic scope" value="Eukaryota"/>
</dbReference>
<dbReference type="InterPro" id="IPR038593">
    <property type="entry name" value="RNA_pol_Rpb1_7_sf"/>
</dbReference>
<dbReference type="InterPro" id="IPR042102">
    <property type="entry name" value="RNA_pol_Rpb1_3_sf"/>
</dbReference>
<evidence type="ECO:0000256" key="11">
    <source>
        <dbReference type="ARBA" id="ARBA00022842"/>
    </source>
</evidence>
<comment type="subcellular location">
    <subcellularLocation>
        <location evidence="1">Nucleus</location>
    </subcellularLocation>
</comment>
<dbReference type="SUPFAM" id="SSF64484">
    <property type="entry name" value="beta and beta-prime subunits of DNA dependent RNA-polymerase"/>
    <property type="match status" value="1"/>
</dbReference>
<dbReference type="GeneID" id="22915274"/>
<evidence type="ECO:0000256" key="7">
    <source>
        <dbReference type="ARBA" id="ARBA00022695"/>
    </source>
</evidence>
<evidence type="ECO:0000256" key="17">
    <source>
        <dbReference type="SAM" id="MobiDB-lite"/>
    </source>
</evidence>
<keyword evidence="9" id="KW-0677">Repeat</keyword>
<dbReference type="InterPro" id="IPR038120">
    <property type="entry name" value="Rpb1_funnel_sf"/>
</dbReference>
<evidence type="ECO:0000256" key="4">
    <source>
        <dbReference type="ARBA" id="ARBA00022478"/>
    </source>
</evidence>
<organism evidence="19 20">
    <name type="scientific">Gregarina niphandrodes</name>
    <name type="common">Septate eugregarine</name>
    <dbReference type="NCBI Taxonomy" id="110365"/>
    <lineage>
        <taxon>Eukaryota</taxon>
        <taxon>Sar</taxon>
        <taxon>Alveolata</taxon>
        <taxon>Apicomplexa</taxon>
        <taxon>Conoidasida</taxon>
        <taxon>Gregarinasina</taxon>
        <taxon>Eugregarinorida</taxon>
        <taxon>Gregarinidae</taxon>
        <taxon>Gregarina</taxon>
    </lineage>
</organism>
<dbReference type="InterPro" id="IPR000722">
    <property type="entry name" value="RNA_pol_asu"/>
</dbReference>
<dbReference type="CDD" id="cd02584">
    <property type="entry name" value="RNAP_II_Rpb1_C"/>
    <property type="match status" value="1"/>
</dbReference>
<comment type="catalytic activity">
    <reaction evidence="15 16">
        <text>RNA(n) + a ribonucleoside 5'-triphosphate = RNA(n+1) + diphosphate</text>
        <dbReference type="Rhea" id="RHEA:21248"/>
        <dbReference type="Rhea" id="RHEA-COMP:14527"/>
        <dbReference type="Rhea" id="RHEA-COMP:17342"/>
        <dbReference type="ChEBI" id="CHEBI:33019"/>
        <dbReference type="ChEBI" id="CHEBI:61557"/>
        <dbReference type="ChEBI" id="CHEBI:140395"/>
        <dbReference type="EC" id="2.7.7.6"/>
    </reaction>
</comment>
<dbReference type="InterPro" id="IPR007075">
    <property type="entry name" value="RNA_pol_Rpb1_6"/>
</dbReference>
<keyword evidence="7 16" id="KW-0548">Nucleotidyltransferase</keyword>
<feature type="region of interest" description="Disordered" evidence="17">
    <location>
        <begin position="1033"/>
        <end position="1052"/>
    </location>
</feature>
<dbReference type="InterPro" id="IPR000684">
    <property type="entry name" value="RNA_pol_II_repeat_euk"/>
</dbReference>
<evidence type="ECO:0000256" key="8">
    <source>
        <dbReference type="ARBA" id="ARBA00022723"/>
    </source>
</evidence>
<dbReference type="Pfam" id="PF04983">
    <property type="entry name" value="RNA_pol_Rpb1_3"/>
    <property type="match status" value="1"/>
</dbReference>
<dbReference type="InterPro" id="IPR006592">
    <property type="entry name" value="RNA_pol_N"/>
</dbReference>
<feature type="region of interest" description="Disordered" evidence="17">
    <location>
        <begin position="1631"/>
        <end position="1689"/>
    </location>
</feature>
<evidence type="ECO:0000256" key="14">
    <source>
        <dbReference type="ARBA" id="ARBA00023242"/>
    </source>
</evidence>
<comment type="function">
    <text evidence="16">DNA-dependent RNA polymerase catalyzes the transcription of DNA into RNA using the four ribonucleoside triphosphates as substrates.</text>
</comment>
<sequence>MTTLTDLNSPFSSCEMKRIYKIVLGMFDPDHIRRLSVCEITETELYENGVAKAGGLNDPLMGTSDYRVPCQTCHMDCRACPGHFGHIEFVKPVFNIGFLPAVITVLRCVCYSCGKLLVSQDDARFLSVMRIRGPRARLAKLLTLCRTKPSCEPGPEGGCGCLQPQYRKDNVNILVDFGAAAAAGGGGDESGRENGGDDQIGDTKRVFSAEEVLAVFSKISEHDMKLMGFDITFARPSWMVIQSMLVIPPCVRPYVQFGSDRSEDDLTIKLLDIVKVNRQLQKYESTGVAQHVVQETVAVLQYHVATFMNNEIPGLPVATTKSKKPMKSIRERLKGKEGRLRGNLMGKRVDFSARTVITGDPNLQIDQVGVPRSIAMNLTYPELVTSMNLEMLRKAVSNGPSVWPGARYITRTDGTRFDLRHCAGNPAVLQLEPGYKVERHVRDGDYVLFNRQPSLHKMSIMGHRVKVLPWSTFRCNLSVTAPYNADFDGDEMNMHLAQSHETRAEIKHLCLVPRQIVSPQGNKPVMGIVQDSLLGIAKMTSRDTFLTEDFIMTICIWINEWDGIVPPPVIWKPQKLWTGKQIITLILIGGMKGHNYLTITRDGAIRLPGRDDPDPNMSINDGRVIIRNSEHLAGVICKRVAGTSGGSIVHVLWHQCGPEKTKEVLSSFQKAVNNWLVSQGFTVGVSDIVADKVTADKVRDALRGSYDKVDELIELARNGRLETQPGKSLLESFENRVNQELNQAREASGKIASEQLTSKNNIIAMVESGSKGSTINISQIMACVGQQNVEGKRIPFGFQDRSLPHFLKHDYGPDSRGFVYNSYLSGLTPHELFFHAMGGREGIIDTACKTSETGYIQRRLVKAMEDVLVAYDRTVRNSNGEIVQFLYGEDGMAGEYIEDQFLDLLLLDHEKIEKRYKHDFRSTSYGEGWLKSKSIRDELMYSVEKQTILVSEWQQLIQGHRRLCTEIFSDGEAKQHLPVNIPRLVQIAQAKFVQDDNSTVSPVDIIQAVDSLILNDVVVFNAPSSVSPSSTTYFTNNATGSPSTTATNTPTLKNRTSSSSIFKEAQINATTLFAIHCRTQLNSRKLIEKDKLGPLGLDWLLKEIARQFQKALAAPGEVVGALAAQSIGEPATQMTLNTFHFAGVGSKNVTLGVPRLRELINVAKTVKTPSLTVYLKDPAARDSALAKEVQSKLEYSTLEKVVAALQVVYDPDPLNTVVARDRDWVTDFYEFPGEEEQDLSKLGRWTLRVQLLERLITEGLTMREIGKKIQQEYKSDELDVIWTDDNNEELILRIRIKQQPWEKHDDDASGGVDELKFLQAFACHGLSQLSIRGIPNIVKVYMREEKSAQFDPATGRFPLASGKWVLDTDGCNLAQVLVVDEVEFARTTSNSIVEVLDTLGVEAARKMLMREIRAVISFDGSYVNYRHLAILCDVMTQRGALMPITRNGINRVEKGCIAKCSFEETVEILMQAACFGEADYLRGITENVLVGQMAQFGTGMCDILMDDTRLKDPSTRFEEGPGAGADGYKSASEQPASFGEFTSAPFSPFSPSLQSPVMSPSQHLSPTSPLQSVFSPTQQAFNSPMITSPMSPAGFMSPGSPGRYSPSIASPSAFNSPTFSSPTFMATSPTIASPTSPLYSPSSPTYSPTSPTYSPTSPTYSPTSPTYSPTSPTYSPTSPMSPSYSVASPSLMSPSNMLSPVMSPTMMSPLANPTSPNFSRVVASPVYSPSSPAFGMGALNPQSPGAYSPTAQAYSPIGLVTSLAAEPTAPLSPSALQSPRYDPMMSPGPR</sequence>
<evidence type="ECO:0000256" key="16">
    <source>
        <dbReference type="RuleBase" id="RU004279"/>
    </source>
</evidence>
<dbReference type="EMBL" id="AFNH02001127">
    <property type="protein sequence ID" value="EZG44157.1"/>
    <property type="molecule type" value="Genomic_DNA"/>
</dbReference>